<feature type="binding site" evidence="9">
    <location>
        <begin position="199"/>
        <end position="201"/>
    </location>
    <ligand>
        <name>iminosuccinate</name>
        <dbReference type="ChEBI" id="CHEBI:77875"/>
    </ligand>
</feature>
<dbReference type="PANTHER" id="PTHR30573">
    <property type="entry name" value="QUINOLINATE SYNTHETASE A"/>
    <property type="match status" value="1"/>
</dbReference>
<comment type="subcellular location">
    <subcellularLocation>
        <location evidence="9">Cytoplasm</location>
    </subcellularLocation>
</comment>
<comment type="cofactor">
    <cofactor evidence="9">
        <name>[4Fe-4S] cluster</name>
        <dbReference type="ChEBI" id="CHEBI:49883"/>
    </cofactor>
    <text evidence="9">Binds 1 [4Fe-4S] cluster per subunit.</text>
</comment>
<accession>A0A133UMS0</accession>
<feature type="binding site" evidence="9">
    <location>
        <position position="41"/>
    </location>
    <ligand>
        <name>iminosuccinate</name>
        <dbReference type="ChEBI" id="CHEBI:77875"/>
    </ligand>
</feature>
<comment type="function">
    <text evidence="9">Catalyzes the condensation of iminoaspartate with dihydroxyacetone phosphate to form quinolinate.</text>
</comment>
<evidence type="ECO:0000256" key="3">
    <source>
        <dbReference type="ARBA" id="ARBA00022485"/>
    </source>
</evidence>
<dbReference type="Gene3D" id="3.40.50.10800">
    <property type="entry name" value="NadA-like"/>
    <property type="match status" value="3"/>
</dbReference>
<evidence type="ECO:0000256" key="8">
    <source>
        <dbReference type="ARBA" id="ARBA00023014"/>
    </source>
</evidence>
<dbReference type="InterPro" id="IPR023066">
    <property type="entry name" value="Quinolinate_synth_type2"/>
</dbReference>
<keyword evidence="4 9" id="KW-0662">Pyridine nucleotide biosynthesis</keyword>
<evidence type="ECO:0000256" key="5">
    <source>
        <dbReference type="ARBA" id="ARBA00022679"/>
    </source>
</evidence>
<dbReference type="GO" id="GO:0005737">
    <property type="term" value="C:cytoplasm"/>
    <property type="evidence" value="ECO:0007669"/>
    <property type="project" value="UniProtKB-SubCell"/>
</dbReference>
<dbReference type="NCBIfam" id="NF006878">
    <property type="entry name" value="PRK09375.1-2"/>
    <property type="match status" value="1"/>
</dbReference>
<dbReference type="UniPathway" id="UPA00253">
    <property type="reaction ID" value="UER00327"/>
</dbReference>
<dbReference type="AlphaFoldDB" id="A0A133UMS0"/>
<evidence type="ECO:0000256" key="7">
    <source>
        <dbReference type="ARBA" id="ARBA00023004"/>
    </source>
</evidence>
<dbReference type="NCBIfam" id="TIGR00550">
    <property type="entry name" value="nadA"/>
    <property type="match status" value="1"/>
</dbReference>
<dbReference type="InterPro" id="IPR003473">
    <property type="entry name" value="NadA"/>
</dbReference>
<comment type="caution">
    <text evidence="10">The sequence shown here is derived from an EMBL/GenBank/DDBJ whole genome shotgun (WGS) entry which is preliminary data.</text>
</comment>
<keyword evidence="11" id="KW-1185">Reference proteome</keyword>
<protein>
    <recommendedName>
        <fullName evidence="2 9">Quinolinate synthase</fullName>
        <ecNumber evidence="2 9">2.5.1.72</ecNumber>
    </recommendedName>
</protein>
<feature type="binding site" evidence="9">
    <location>
        <position position="129"/>
    </location>
    <ligand>
        <name>iminosuccinate</name>
        <dbReference type="ChEBI" id="CHEBI:77875"/>
    </ligand>
</feature>
<dbReference type="EMBL" id="LHXO01000013">
    <property type="protein sequence ID" value="KXA95493.1"/>
    <property type="molecule type" value="Genomic_DNA"/>
</dbReference>
<dbReference type="GO" id="GO:0051539">
    <property type="term" value="F:4 iron, 4 sulfur cluster binding"/>
    <property type="evidence" value="ECO:0007669"/>
    <property type="project" value="UniProtKB-KW"/>
</dbReference>
<dbReference type="FunFam" id="3.40.50.10800:FF:000001">
    <property type="entry name" value="Quinolinate synthase A"/>
    <property type="match status" value="1"/>
</dbReference>
<keyword evidence="9" id="KW-0963">Cytoplasm</keyword>
<feature type="binding site" evidence="9">
    <location>
        <begin position="112"/>
        <end position="114"/>
    </location>
    <ligand>
        <name>iminosuccinate</name>
        <dbReference type="ChEBI" id="CHEBI:77875"/>
    </ligand>
</feature>
<evidence type="ECO:0000313" key="10">
    <source>
        <dbReference type="EMBL" id="KXA95493.1"/>
    </source>
</evidence>
<evidence type="ECO:0000256" key="9">
    <source>
        <dbReference type="HAMAP-Rule" id="MF_00568"/>
    </source>
</evidence>
<dbReference type="GO" id="GO:0008987">
    <property type="term" value="F:quinolinate synthetase A activity"/>
    <property type="evidence" value="ECO:0007669"/>
    <property type="project" value="UniProtKB-UniRule"/>
</dbReference>
<organism evidence="10 11">
    <name type="scientific">candidate division MSBL1 archaeon SCGC-AAA259E19</name>
    <dbReference type="NCBI Taxonomy" id="1698264"/>
    <lineage>
        <taxon>Archaea</taxon>
        <taxon>Methanobacteriati</taxon>
        <taxon>Methanobacteriota</taxon>
        <taxon>candidate division MSBL1</taxon>
    </lineage>
</organism>
<dbReference type="GO" id="GO:0046872">
    <property type="term" value="F:metal ion binding"/>
    <property type="evidence" value="ECO:0007669"/>
    <property type="project" value="UniProtKB-KW"/>
</dbReference>
<comment type="pathway">
    <text evidence="1 9">Cofactor biosynthesis; NAD(+) biosynthesis; quinolinate from iminoaspartate: step 1/1.</text>
</comment>
<evidence type="ECO:0000256" key="6">
    <source>
        <dbReference type="ARBA" id="ARBA00022723"/>
    </source>
</evidence>
<evidence type="ECO:0000256" key="4">
    <source>
        <dbReference type="ARBA" id="ARBA00022642"/>
    </source>
</evidence>
<dbReference type="Proteomes" id="UP000070284">
    <property type="component" value="Unassembled WGS sequence"/>
</dbReference>
<feature type="binding site" evidence="9">
    <location>
        <position position="261"/>
    </location>
    <ligand>
        <name>[4Fe-4S] cluster</name>
        <dbReference type="ChEBI" id="CHEBI:49883"/>
    </ligand>
</feature>
<proteinExistence type="inferred from homology"/>
<evidence type="ECO:0000313" key="11">
    <source>
        <dbReference type="Proteomes" id="UP000070284"/>
    </source>
</evidence>
<feature type="binding site" evidence="9">
    <location>
        <position position="216"/>
    </location>
    <ligand>
        <name>iminosuccinate</name>
        <dbReference type="ChEBI" id="CHEBI:77875"/>
    </ligand>
</feature>
<keyword evidence="8 9" id="KW-0411">Iron-sulfur</keyword>
<comment type="similarity">
    <text evidence="9">Belongs to the quinolinate synthase family. Type 2 subfamily.</text>
</comment>
<dbReference type="EC" id="2.5.1.72" evidence="2 9"/>
<feature type="binding site" evidence="9">
    <location>
        <position position="86"/>
    </location>
    <ligand>
        <name>[4Fe-4S] cluster</name>
        <dbReference type="ChEBI" id="CHEBI:49883"/>
    </ligand>
</feature>
<evidence type="ECO:0000256" key="1">
    <source>
        <dbReference type="ARBA" id="ARBA00005065"/>
    </source>
</evidence>
<dbReference type="Pfam" id="PF02445">
    <property type="entry name" value="NadA"/>
    <property type="match status" value="1"/>
</dbReference>
<evidence type="ECO:0000256" key="2">
    <source>
        <dbReference type="ARBA" id="ARBA00012669"/>
    </source>
</evidence>
<gene>
    <name evidence="9" type="primary">nadA</name>
    <name evidence="10" type="ORF">AKJ65_01615</name>
</gene>
<dbReference type="PANTHER" id="PTHR30573:SF0">
    <property type="entry name" value="QUINOLINATE SYNTHASE, CHLOROPLASTIC"/>
    <property type="match status" value="1"/>
</dbReference>
<keyword evidence="7 9" id="KW-0408">Iron</keyword>
<dbReference type="SUPFAM" id="SSF142754">
    <property type="entry name" value="NadA-like"/>
    <property type="match status" value="1"/>
</dbReference>
<dbReference type="InterPro" id="IPR036094">
    <property type="entry name" value="NadA_sf"/>
</dbReference>
<feature type="binding site" evidence="9">
    <location>
        <position position="24"/>
    </location>
    <ligand>
        <name>iminosuccinate</name>
        <dbReference type="ChEBI" id="CHEBI:77875"/>
    </ligand>
</feature>
<dbReference type="HAMAP" id="MF_00568">
    <property type="entry name" value="NadA_type2"/>
    <property type="match status" value="1"/>
</dbReference>
<sequence>MTEENLSERISELKEKKNAIILAHNYQIPEVQLEADYLGDSLGLARKSSEVDADIVVFAGVDFMAETAAMLNPDKKILIPDRGAQCPMAGMLPVESVREAKRDHPNAAVVLYVNTLAEARAEADVTCTSANSVEVVNALNEDEILFGPDRNLAWHVEQNTDKEIIPIPEDGHCYVHRMFSPDDIRLLKKEHPDAEVLVHPESDPEVQKLADYICSTSQMLGRAEKSSSDEFIVGTEVGLVDRLRREFPEKSFYPVLDEGICRQMKKHDLEKVYRSLRDEKYVVEVPPDIAESAGKATERMLKLSS</sequence>
<feature type="binding site" evidence="9">
    <location>
        <position position="173"/>
    </location>
    <ligand>
        <name>[4Fe-4S] cluster</name>
        <dbReference type="ChEBI" id="CHEBI:49883"/>
    </ligand>
</feature>
<name>A0A133UMS0_9EURY</name>
<keyword evidence="6 9" id="KW-0479">Metal-binding</keyword>
<dbReference type="PATRIC" id="fig|1698264.3.peg.314"/>
<keyword evidence="3 9" id="KW-0004">4Fe-4S</keyword>
<dbReference type="GO" id="GO:0034628">
    <property type="term" value="P:'de novo' NAD+ biosynthetic process from L-aspartate"/>
    <property type="evidence" value="ECO:0007669"/>
    <property type="project" value="TreeGrafter"/>
</dbReference>
<keyword evidence="5 9" id="KW-0808">Transferase</keyword>
<reference evidence="10 11" key="1">
    <citation type="journal article" date="2016" name="Sci. Rep.">
        <title>Metabolic traits of an uncultured archaeal lineage -MSBL1- from brine pools of the Red Sea.</title>
        <authorList>
            <person name="Mwirichia R."/>
            <person name="Alam I."/>
            <person name="Rashid M."/>
            <person name="Vinu M."/>
            <person name="Ba-Alawi W."/>
            <person name="Anthony Kamau A."/>
            <person name="Kamanda Ngugi D."/>
            <person name="Goker M."/>
            <person name="Klenk H.P."/>
            <person name="Bajic V."/>
            <person name="Stingl U."/>
        </authorList>
    </citation>
    <scope>NUCLEOTIDE SEQUENCE [LARGE SCALE GENOMIC DNA]</scope>
    <source>
        <strain evidence="10">SCGC-AAA259E19</strain>
    </source>
</reference>
<comment type="catalytic activity">
    <reaction evidence="9">
        <text>iminosuccinate + dihydroxyacetone phosphate = quinolinate + phosphate + 2 H2O + H(+)</text>
        <dbReference type="Rhea" id="RHEA:25888"/>
        <dbReference type="ChEBI" id="CHEBI:15377"/>
        <dbReference type="ChEBI" id="CHEBI:15378"/>
        <dbReference type="ChEBI" id="CHEBI:29959"/>
        <dbReference type="ChEBI" id="CHEBI:43474"/>
        <dbReference type="ChEBI" id="CHEBI:57642"/>
        <dbReference type="ChEBI" id="CHEBI:77875"/>
        <dbReference type="EC" id="2.5.1.72"/>
    </reaction>
</comment>